<reference evidence="2" key="3">
    <citation type="submission" date="2018-08" db="UniProtKB">
        <authorList>
            <consortium name="EnsemblPlants"/>
        </authorList>
    </citation>
    <scope>IDENTIFICATION</scope>
    <source>
        <strain evidence="2">cv. Bd21</strain>
    </source>
</reference>
<proteinExistence type="predicted"/>
<keyword evidence="3" id="KW-1185">Reference proteome</keyword>
<reference evidence="1 2" key="1">
    <citation type="journal article" date="2010" name="Nature">
        <title>Genome sequencing and analysis of the model grass Brachypodium distachyon.</title>
        <authorList>
            <consortium name="International Brachypodium Initiative"/>
        </authorList>
    </citation>
    <scope>NUCLEOTIDE SEQUENCE [LARGE SCALE GENOMIC DNA]</scope>
    <source>
        <strain evidence="1 2">Bd21</strain>
    </source>
</reference>
<evidence type="ECO:0000313" key="2">
    <source>
        <dbReference type="EnsemblPlants" id="PNT66195"/>
    </source>
</evidence>
<accession>A0A2K2CVZ1</accession>
<name>A0A2K2CVZ1_BRADI</name>
<evidence type="ECO:0000313" key="1">
    <source>
        <dbReference type="EMBL" id="PNT66195.1"/>
    </source>
</evidence>
<dbReference type="EMBL" id="CM000882">
    <property type="protein sequence ID" value="PNT66195.1"/>
    <property type="molecule type" value="Genomic_DNA"/>
</dbReference>
<gene>
    <name evidence="1" type="ORF">BRADI_3g08362v3</name>
</gene>
<sequence length="83" mass="9408">MITFTVGNCKSLQMGFRNAHTYQPYSCNFLVSVVYKYMILEEQGSLHPQKNMEEPILPRRAGDKINSRTLNVTNKQPAAQTGT</sequence>
<organism evidence="1">
    <name type="scientific">Brachypodium distachyon</name>
    <name type="common">Purple false brome</name>
    <name type="synonym">Trachynia distachya</name>
    <dbReference type="NCBI Taxonomy" id="15368"/>
    <lineage>
        <taxon>Eukaryota</taxon>
        <taxon>Viridiplantae</taxon>
        <taxon>Streptophyta</taxon>
        <taxon>Embryophyta</taxon>
        <taxon>Tracheophyta</taxon>
        <taxon>Spermatophyta</taxon>
        <taxon>Magnoliopsida</taxon>
        <taxon>Liliopsida</taxon>
        <taxon>Poales</taxon>
        <taxon>Poaceae</taxon>
        <taxon>BOP clade</taxon>
        <taxon>Pooideae</taxon>
        <taxon>Stipodae</taxon>
        <taxon>Brachypodieae</taxon>
        <taxon>Brachypodium</taxon>
    </lineage>
</organism>
<dbReference type="Proteomes" id="UP000008810">
    <property type="component" value="Chromosome 3"/>
</dbReference>
<reference evidence="1" key="2">
    <citation type="submission" date="2017-06" db="EMBL/GenBank/DDBJ databases">
        <title>WGS assembly of Brachypodium distachyon.</title>
        <authorList>
            <consortium name="The International Brachypodium Initiative"/>
            <person name="Lucas S."/>
            <person name="Harmon-Smith M."/>
            <person name="Lail K."/>
            <person name="Tice H."/>
            <person name="Grimwood J."/>
            <person name="Bruce D."/>
            <person name="Barry K."/>
            <person name="Shu S."/>
            <person name="Lindquist E."/>
            <person name="Wang M."/>
            <person name="Pitluck S."/>
            <person name="Vogel J.P."/>
            <person name="Garvin D.F."/>
            <person name="Mockler T.C."/>
            <person name="Schmutz J."/>
            <person name="Rokhsar D."/>
            <person name="Bevan M.W."/>
        </authorList>
    </citation>
    <scope>NUCLEOTIDE SEQUENCE</scope>
    <source>
        <strain evidence="1">Bd21</strain>
    </source>
</reference>
<dbReference type="InParanoid" id="A0A2K2CVZ1"/>
<dbReference type="Gramene" id="PNT66195">
    <property type="protein sequence ID" value="PNT66195"/>
    <property type="gene ID" value="BRADI_3g08362v3"/>
</dbReference>
<protein>
    <submittedName>
        <fullName evidence="1 2">Uncharacterized protein</fullName>
    </submittedName>
</protein>
<dbReference type="EnsemblPlants" id="PNT66195">
    <property type="protein sequence ID" value="PNT66195"/>
    <property type="gene ID" value="BRADI_3g08362v3"/>
</dbReference>
<evidence type="ECO:0000313" key="3">
    <source>
        <dbReference type="Proteomes" id="UP000008810"/>
    </source>
</evidence>
<dbReference type="AlphaFoldDB" id="A0A2K2CVZ1"/>